<dbReference type="AlphaFoldDB" id="A0A5D3FE50"/>
<keyword evidence="2" id="KW-0812">Transmembrane</keyword>
<evidence type="ECO:0000256" key="1">
    <source>
        <dbReference type="SAM" id="MobiDB-lite"/>
    </source>
</evidence>
<dbReference type="EMBL" id="VSRQ01000006">
    <property type="protein sequence ID" value="TYK46258.1"/>
    <property type="molecule type" value="Genomic_DNA"/>
</dbReference>
<dbReference type="Proteomes" id="UP000323505">
    <property type="component" value="Unassembled WGS sequence"/>
</dbReference>
<name>A0A5D3FE50_9ACTN</name>
<keyword evidence="5" id="KW-1185">Reference proteome</keyword>
<sequence>MTDTPTPLSDPDPERAPQRDREAGREREAGRDREAGREREAGRDREAGREREAGRDREAGREREAGRDQEAEGEPRPRRRGVWIVLAVVTALVVVAPAGVYAFGRAVRQTAESVTPYHVAIKELRLDMDDAEVSVGPGPEGEARVYQRLTWGLHKPAVTESLVEDVLFITFRCSRAGPVVGRECGADVDVRVPPGVRVSAVTGSGRVVVRGLAGDLDLRTGSGEVQVADVRGRLRLQARSGEITATGLASRKVVAEASSGALDLRFAEPPDLVTAIVHSGSAKVIVPPGSQYQVLGWTGSGSAHLNPAVVDDASPRRISVQNNSGSSYIDYRDD</sequence>
<evidence type="ECO:0000313" key="5">
    <source>
        <dbReference type="Proteomes" id="UP000323505"/>
    </source>
</evidence>
<evidence type="ECO:0000256" key="2">
    <source>
        <dbReference type="SAM" id="Phobius"/>
    </source>
</evidence>
<comment type="caution">
    <text evidence="4">The sequence shown here is derived from an EMBL/GenBank/DDBJ whole genome shotgun (WGS) entry which is preliminary data.</text>
</comment>
<feature type="transmembrane region" description="Helical" evidence="2">
    <location>
        <begin position="82"/>
        <end position="103"/>
    </location>
</feature>
<accession>A0A5D3FE50</accession>
<keyword evidence="2" id="KW-1133">Transmembrane helix</keyword>
<dbReference type="InterPro" id="IPR025164">
    <property type="entry name" value="Toastrack_DUF4097"/>
</dbReference>
<dbReference type="RefSeq" id="WP_148764690.1">
    <property type="nucleotide sequence ID" value="NZ_VSRQ01000006.1"/>
</dbReference>
<feature type="compositionally biased region" description="Basic and acidic residues" evidence="1">
    <location>
        <begin position="12"/>
        <end position="76"/>
    </location>
</feature>
<gene>
    <name evidence="4" type="ORF">FXF68_29185</name>
</gene>
<dbReference type="Gene3D" id="2.160.20.120">
    <property type="match status" value="1"/>
</dbReference>
<evidence type="ECO:0000313" key="4">
    <source>
        <dbReference type="EMBL" id="TYK46258.1"/>
    </source>
</evidence>
<organism evidence="4 5">
    <name type="scientific">Actinomadura decatromicini</name>
    <dbReference type="NCBI Taxonomy" id="2604572"/>
    <lineage>
        <taxon>Bacteria</taxon>
        <taxon>Bacillati</taxon>
        <taxon>Actinomycetota</taxon>
        <taxon>Actinomycetes</taxon>
        <taxon>Streptosporangiales</taxon>
        <taxon>Thermomonosporaceae</taxon>
        <taxon>Actinomadura</taxon>
    </lineage>
</organism>
<reference evidence="4 5" key="1">
    <citation type="submission" date="2019-08" db="EMBL/GenBank/DDBJ databases">
        <title>Actinomadura sp. nov. CYP1-5 isolated from mountain soil.</title>
        <authorList>
            <person name="Songsumanus A."/>
            <person name="Kuncharoen N."/>
            <person name="Kudo T."/>
            <person name="Yuki M."/>
            <person name="Igarashi Y."/>
            <person name="Tanasupawat S."/>
        </authorList>
    </citation>
    <scope>NUCLEOTIDE SEQUENCE [LARGE SCALE GENOMIC DNA]</scope>
    <source>
        <strain evidence="4 5">CYP1-5</strain>
    </source>
</reference>
<feature type="domain" description="DUF4097" evidence="3">
    <location>
        <begin position="202"/>
        <end position="326"/>
    </location>
</feature>
<keyword evidence="2" id="KW-0472">Membrane</keyword>
<evidence type="ECO:0000259" key="3">
    <source>
        <dbReference type="Pfam" id="PF13349"/>
    </source>
</evidence>
<dbReference type="Pfam" id="PF13349">
    <property type="entry name" value="DUF4097"/>
    <property type="match status" value="1"/>
</dbReference>
<protein>
    <recommendedName>
        <fullName evidence="3">DUF4097 domain-containing protein</fullName>
    </recommendedName>
</protein>
<feature type="region of interest" description="Disordered" evidence="1">
    <location>
        <begin position="1"/>
        <end position="77"/>
    </location>
</feature>
<proteinExistence type="predicted"/>